<dbReference type="GO" id="GO:0016020">
    <property type="term" value="C:membrane"/>
    <property type="evidence" value="ECO:0007669"/>
    <property type="project" value="UniProtKB-SubCell"/>
</dbReference>
<dbReference type="FunFam" id="1.20.1250.20:FF:000013">
    <property type="entry name" value="MFS general substrate transporter"/>
    <property type="match status" value="1"/>
</dbReference>
<dbReference type="FunFam" id="1.20.1250.20:FF:000018">
    <property type="entry name" value="MFS transporter permease"/>
    <property type="match status" value="1"/>
</dbReference>
<evidence type="ECO:0000256" key="2">
    <source>
        <dbReference type="ARBA" id="ARBA00022448"/>
    </source>
</evidence>
<protein>
    <submittedName>
        <fullName evidence="9">MFS general substrate transporter</fullName>
    </submittedName>
</protein>
<feature type="transmembrane region" description="Helical" evidence="7">
    <location>
        <begin position="384"/>
        <end position="403"/>
    </location>
</feature>
<feature type="transmembrane region" description="Helical" evidence="7">
    <location>
        <begin position="221"/>
        <end position="243"/>
    </location>
</feature>
<evidence type="ECO:0000256" key="1">
    <source>
        <dbReference type="ARBA" id="ARBA00004141"/>
    </source>
</evidence>
<keyword evidence="4 7" id="KW-1133">Transmembrane helix</keyword>
<feature type="transmembrane region" description="Helical" evidence="7">
    <location>
        <begin position="356"/>
        <end position="378"/>
    </location>
</feature>
<evidence type="ECO:0000313" key="9">
    <source>
        <dbReference type="EMBL" id="KIY63981.1"/>
    </source>
</evidence>
<feature type="domain" description="Major facilitator superfamily (MFS) profile" evidence="8">
    <location>
        <begin position="61"/>
        <end position="471"/>
    </location>
</feature>
<feature type="transmembrane region" description="Helical" evidence="7">
    <location>
        <begin position="125"/>
        <end position="146"/>
    </location>
</feature>
<feature type="transmembrane region" description="Helical" evidence="7">
    <location>
        <begin position="327"/>
        <end position="349"/>
    </location>
</feature>
<dbReference type="InterPro" id="IPR011701">
    <property type="entry name" value="MFS"/>
</dbReference>
<keyword evidence="5 7" id="KW-0472">Membrane</keyword>
<comment type="subcellular location">
    <subcellularLocation>
        <location evidence="1">Membrane</location>
        <topology evidence="1">Multi-pass membrane protein</topology>
    </subcellularLocation>
</comment>
<evidence type="ECO:0000256" key="3">
    <source>
        <dbReference type="ARBA" id="ARBA00022692"/>
    </source>
</evidence>
<accession>A0A0D7B372</accession>
<feature type="transmembrane region" description="Helical" evidence="7">
    <location>
        <begin position="289"/>
        <end position="307"/>
    </location>
</feature>
<dbReference type="Gene3D" id="1.20.1250.20">
    <property type="entry name" value="MFS general substrate transporter like domains"/>
    <property type="match status" value="2"/>
</dbReference>
<dbReference type="EMBL" id="KN880660">
    <property type="protein sequence ID" value="KIY63981.1"/>
    <property type="molecule type" value="Genomic_DNA"/>
</dbReference>
<dbReference type="AlphaFoldDB" id="A0A0D7B372"/>
<feature type="transmembrane region" description="Helical" evidence="7">
    <location>
        <begin position="415"/>
        <end position="436"/>
    </location>
</feature>
<dbReference type="InterPro" id="IPR020846">
    <property type="entry name" value="MFS_dom"/>
</dbReference>
<feature type="transmembrane region" description="Helical" evidence="7">
    <location>
        <begin position="188"/>
        <end position="209"/>
    </location>
</feature>
<feature type="region of interest" description="Disordered" evidence="6">
    <location>
        <begin position="1"/>
        <end position="20"/>
    </location>
</feature>
<evidence type="ECO:0000313" key="10">
    <source>
        <dbReference type="Proteomes" id="UP000054007"/>
    </source>
</evidence>
<dbReference type="Proteomes" id="UP000054007">
    <property type="component" value="Unassembled WGS sequence"/>
</dbReference>
<evidence type="ECO:0000256" key="7">
    <source>
        <dbReference type="SAM" id="Phobius"/>
    </source>
</evidence>
<evidence type="ECO:0000256" key="5">
    <source>
        <dbReference type="ARBA" id="ARBA00023136"/>
    </source>
</evidence>
<keyword evidence="10" id="KW-1185">Reference proteome</keyword>
<dbReference type="PROSITE" id="PS50850">
    <property type="entry name" value="MFS"/>
    <property type="match status" value="1"/>
</dbReference>
<name>A0A0D7B372_9AGAR</name>
<reference evidence="9 10" key="1">
    <citation type="journal article" date="2015" name="Fungal Genet. Biol.">
        <title>Evolution of novel wood decay mechanisms in Agaricales revealed by the genome sequences of Fistulina hepatica and Cylindrobasidium torrendii.</title>
        <authorList>
            <person name="Floudas D."/>
            <person name="Held B.W."/>
            <person name="Riley R."/>
            <person name="Nagy L.G."/>
            <person name="Koehler G."/>
            <person name="Ransdell A.S."/>
            <person name="Younus H."/>
            <person name="Chow J."/>
            <person name="Chiniquy J."/>
            <person name="Lipzen A."/>
            <person name="Tritt A."/>
            <person name="Sun H."/>
            <person name="Haridas S."/>
            <person name="LaButti K."/>
            <person name="Ohm R.A."/>
            <person name="Kues U."/>
            <person name="Blanchette R.A."/>
            <person name="Grigoriev I.V."/>
            <person name="Minto R.E."/>
            <person name="Hibbett D.S."/>
        </authorList>
    </citation>
    <scope>NUCLEOTIDE SEQUENCE [LARGE SCALE GENOMIC DNA]</scope>
    <source>
        <strain evidence="9 10">FP15055 ss-10</strain>
    </source>
</reference>
<keyword evidence="3 7" id="KW-0812">Transmembrane</keyword>
<feature type="transmembrane region" description="Helical" evidence="7">
    <location>
        <begin position="152"/>
        <end position="176"/>
    </location>
</feature>
<dbReference type="GO" id="GO:0022857">
    <property type="term" value="F:transmembrane transporter activity"/>
    <property type="evidence" value="ECO:0007669"/>
    <property type="project" value="InterPro"/>
</dbReference>
<feature type="compositionally biased region" description="Basic and acidic residues" evidence="6">
    <location>
        <begin position="8"/>
        <end position="17"/>
    </location>
</feature>
<evidence type="ECO:0000259" key="8">
    <source>
        <dbReference type="PROSITE" id="PS50850"/>
    </source>
</evidence>
<evidence type="ECO:0000256" key="4">
    <source>
        <dbReference type="ARBA" id="ARBA00022989"/>
    </source>
</evidence>
<dbReference type="InterPro" id="IPR036259">
    <property type="entry name" value="MFS_trans_sf"/>
</dbReference>
<dbReference type="PANTHER" id="PTHR43791">
    <property type="entry name" value="PERMEASE-RELATED"/>
    <property type="match status" value="1"/>
</dbReference>
<dbReference type="PANTHER" id="PTHR43791:SF3">
    <property type="entry name" value="MAJOR FACILITATOR SUPERFAMILY (MFS) PROFILE DOMAIN-CONTAINING PROTEIN"/>
    <property type="match status" value="1"/>
</dbReference>
<sequence>MDTSDVETFSHSDRQSIKDSIGVRARTESTTVGHDSRSNSDWSVSFRASEGALIRRVDWRMLPLLGFLYSVTIIDRSNMGIARTAGMGDELGLDIGNRFSVASCIYFVPYIVLQLPMNLVLRRFGARNCLTFYICGWGCVLVGMGLVKDWRLLVMCRVLLGALEAGFFPALIYIVSTWYTRAEVQTRIAAFLQASIAISGFGAILSYGLTKIGRVGKYQGWSWIFIVEGLITVGCGILGYAFIPDFPDKNTFLSKKETEIILRRVEDDRGDSVPDAITLKSSLHHLKDWVVWAHAIMYMAATMPSYAGSFFTPVILYGMGEWTQSEAILLSAPPLVACAISAFAIAWISDKTGHRAGFIVLQAVMTIIGVLITCYASQNGVRYAGIFIFSCGAAGNMSALLAYNANNIAGQSKRSVCSGLLVSFGGIGGILGTTVFRQADYPRYIPGTWAVIGAQILMLVLLAAVTWTYSRRNALARRTGIPLEGQHGFLYIL</sequence>
<keyword evidence="2" id="KW-0813">Transport</keyword>
<dbReference type="OrthoDB" id="3639251at2759"/>
<feature type="transmembrane region" description="Helical" evidence="7">
    <location>
        <begin position="95"/>
        <end position="113"/>
    </location>
</feature>
<dbReference type="Pfam" id="PF07690">
    <property type="entry name" value="MFS_1"/>
    <property type="match status" value="1"/>
</dbReference>
<feature type="transmembrane region" description="Helical" evidence="7">
    <location>
        <begin position="448"/>
        <end position="469"/>
    </location>
</feature>
<proteinExistence type="predicted"/>
<gene>
    <name evidence="9" type="ORF">CYLTODRAFT_425625</name>
</gene>
<evidence type="ECO:0000256" key="6">
    <source>
        <dbReference type="SAM" id="MobiDB-lite"/>
    </source>
</evidence>
<dbReference type="SUPFAM" id="SSF103473">
    <property type="entry name" value="MFS general substrate transporter"/>
    <property type="match status" value="1"/>
</dbReference>
<organism evidence="9 10">
    <name type="scientific">Cylindrobasidium torrendii FP15055 ss-10</name>
    <dbReference type="NCBI Taxonomy" id="1314674"/>
    <lineage>
        <taxon>Eukaryota</taxon>
        <taxon>Fungi</taxon>
        <taxon>Dikarya</taxon>
        <taxon>Basidiomycota</taxon>
        <taxon>Agaricomycotina</taxon>
        <taxon>Agaricomycetes</taxon>
        <taxon>Agaricomycetidae</taxon>
        <taxon>Agaricales</taxon>
        <taxon>Marasmiineae</taxon>
        <taxon>Physalacriaceae</taxon>
        <taxon>Cylindrobasidium</taxon>
    </lineage>
</organism>